<dbReference type="PANTHER" id="PTHR32182:SF23">
    <property type="entry name" value="ATP BINDING PROTEIN"/>
    <property type="match status" value="1"/>
</dbReference>
<dbReference type="GO" id="GO:0000731">
    <property type="term" value="P:DNA synthesis involved in DNA repair"/>
    <property type="evidence" value="ECO:0007669"/>
    <property type="project" value="TreeGrafter"/>
</dbReference>
<gene>
    <name evidence="2" type="ORF">A3L25_028530</name>
</gene>
<dbReference type="SUPFAM" id="SSF52540">
    <property type="entry name" value="P-loop containing nucleoside triphosphate hydrolases"/>
    <property type="match status" value="1"/>
</dbReference>
<dbReference type="Pfam" id="PF13304">
    <property type="entry name" value="AAA_21"/>
    <property type="match status" value="1"/>
</dbReference>
<dbReference type="GO" id="GO:0005524">
    <property type="term" value="F:ATP binding"/>
    <property type="evidence" value="ECO:0007669"/>
    <property type="project" value="InterPro"/>
</dbReference>
<reference evidence="2 3" key="1">
    <citation type="submission" date="2016-04" db="EMBL/GenBank/DDBJ databases">
        <authorList>
            <person name="Qiu J."/>
        </authorList>
    </citation>
    <scope>NUCLEOTIDE SEQUENCE [LARGE SCALE GENOMIC DNA]</scope>
    <source>
        <strain evidence="2 3">JQ581</strain>
    </source>
</reference>
<organism evidence="2 3">
    <name type="scientific">Pseudomonas putida</name>
    <name type="common">Arthrobacter siderocapsulatus</name>
    <dbReference type="NCBI Taxonomy" id="303"/>
    <lineage>
        <taxon>Bacteria</taxon>
        <taxon>Pseudomonadati</taxon>
        <taxon>Pseudomonadota</taxon>
        <taxon>Gammaproteobacteria</taxon>
        <taxon>Pseudomonadales</taxon>
        <taxon>Pseudomonadaceae</taxon>
        <taxon>Pseudomonas</taxon>
    </lineage>
</organism>
<feature type="domain" description="ATPase AAA-type core" evidence="1">
    <location>
        <begin position="25"/>
        <end position="328"/>
    </location>
</feature>
<dbReference type="RefSeq" id="WP_063423308.1">
    <property type="nucleotide sequence ID" value="NZ_CP050951.1"/>
</dbReference>
<evidence type="ECO:0000313" key="2">
    <source>
        <dbReference type="EMBL" id="QJQ13168.1"/>
    </source>
</evidence>
<dbReference type="CDD" id="cd00267">
    <property type="entry name" value="ABC_ATPase"/>
    <property type="match status" value="1"/>
</dbReference>
<dbReference type="AlphaFoldDB" id="A0AAP9SSH7"/>
<name>A0AAP9SSH7_PSEPU</name>
<dbReference type="EMBL" id="CP050951">
    <property type="protein sequence ID" value="QJQ13168.1"/>
    <property type="molecule type" value="Genomic_DNA"/>
</dbReference>
<sequence>MRLDSLKIKNFRCYESAEFKFNPNFNLLIGVNGSGKTSLLQAVASSFVEFSEAIGHPYCPNNEEVVRVVVQNVEKKVRFEECYPLQLDAEGELLGRTRWHVKKIKSTEPVTVGYVVASHLADSFLQVPHDPNADLPMLAFYRANRRWVTTDVEITSAMTERPSRLDAYHQWQDAAVDIEDLQRWVISKTLENLQHFAETGSQQDAPNDELSIVNTTISKALPGAKGIRYDITLRSLMVDIGSSAPIAFNNLSDGQRSMIALLADIARRMCLLNPHLSTNVLVETAGIIVIDELDIHLHPAWQRMIVQTLKAAFPKVQFIAASHSPQIIGTLKAEEVIILEHGEASHPRVTYGLDSSSILSEVMDVEKRDPDVQALLTALFTSIESNELNTAKAKLIELKEKAPDLPEFAGAEALIRRKEILGK</sequence>
<accession>A0AAP9SSH7</accession>
<evidence type="ECO:0000313" key="3">
    <source>
        <dbReference type="Proteomes" id="UP000076857"/>
    </source>
</evidence>
<dbReference type="Gene3D" id="3.40.50.300">
    <property type="entry name" value="P-loop containing nucleotide triphosphate hydrolases"/>
    <property type="match status" value="1"/>
</dbReference>
<evidence type="ECO:0000259" key="1">
    <source>
        <dbReference type="Pfam" id="PF13304"/>
    </source>
</evidence>
<protein>
    <submittedName>
        <fullName evidence="2">AAA family ATPase</fullName>
    </submittedName>
</protein>
<dbReference type="InterPro" id="IPR027417">
    <property type="entry name" value="P-loop_NTPase"/>
</dbReference>
<dbReference type="GO" id="GO:0016887">
    <property type="term" value="F:ATP hydrolysis activity"/>
    <property type="evidence" value="ECO:0007669"/>
    <property type="project" value="InterPro"/>
</dbReference>
<reference evidence="2 3" key="2">
    <citation type="submission" date="2020-04" db="EMBL/GenBank/DDBJ databases">
        <title>Complete genome sequence of Pseudomonas putida strain JQ581.</title>
        <authorList>
            <person name="Mu Y."/>
        </authorList>
    </citation>
    <scope>NUCLEOTIDE SEQUENCE [LARGE SCALE GENOMIC DNA]</scope>
    <source>
        <strain evidence="2 3">JQ581</strain>
    </source>
</reference>
<dbReference type="InterPro" id="IPR003959">
    <property type="entry name" value="ATPase_AAA_core"/>
</dbReference>
<dbReference type="PANTHER" id="PTHR32182">
    <property type="entry name" value="DNA REPLICATION AND REPAIR PROTEIN RECF"/>
    <property type="match status" value="1"/>
</dbReference>
<dbReference type="Proteomes" id="UP000076857">
    <property type="component" value="Chromosome"/>
</dbReference>
<dbReference type="GO" id="GO:0006302">
    <property type="term" value="P:double-strand break repair"/>
    <property type="evidence" value="ECO:0007669"/>
    <property type="project" value="InterPro"/>
</dbReference>
<proteinExistence type="predicted"/>